<dbReference type="RefSeq" id="WP_253447315.1">
    <property type="nucleotide sequence ID" value="NZ_JALJYF010000001.1"/>
</dbReference>
<evidence type="ECO:0000313" key="2">
    <source>
        <dbReference type="Proteomes" id="UP001523550"/>
    </source>
</evidence>
<organism evidence="1 2">
    <name type="scientific">Natronospira proteinivora</name>
    <dbReference type="NCBI Taxonomy" id="1807133"/>
    <lineage>
        <taxon>Bacteria</taxon>
        <taxon>Pseudomonadati</taxon>
        <taxon>Pseudomonadota</taxon>
        <taxon>Gammaproteobacteria</taxon>
        <taxon>Natronospirales</taxon>
        <taxon>Natronospiraceae</taxon>
        <taxon>Natronospira</taxon>
    </lineage>
</organism>
<sequence>MVAASGGSIDVGEALAHNQAVMARREKTMGLSIQRETFMLGQLSEKLGGNNQSAVA</sequence>
<dbReference type="Proteomes" id="UP001523550">
    <property type="component" value="Unassembled WGS sequence"/>
</dbReference>
<reference evidence="1 2" key="1">
    <citation type="submission" date="2022-03" db="EMBL/GenBank/DDBJ databases">
        <title>Genomic Encyclopedia of Type Strains, Phase III (KMG-III): the genomes of soil and plant-associated and newly described type strains.</title>
        <authorList>
            <person name="Whitman W."/>
        </authorList>
    </citation>
    <scope>NUCLEOTIDE SEQUENCE [LARGE SCALE GENOMIC DNA]</scope>
    <source>
        <strain evidence="1 2">BSker1</strain>
    </source>
</reference>
<comment type="caution">
    <text evidence="1">The sequence shown here is derived from an EMBL/GenBank/DDBJ whole genome shotgun (WGS) entry which is preliminary data.</text>
</comment>
<gene>
    <name evidence="1" type="ORF">J2T60_001380</name>
</gene>
<protein>
    <submittedName>
        <fullName evidence="1">Uncharacterized protein</fullName>
    </submittedName>
</protein>
<accession>A0ABT1G7Y9</accession>
<keyword evidence="2" id="KW-1185">Reference proteome</keyword>
<evidence type="ECO:0000313" key="1">
    <source>
        <dbReference type="EMBL" id="MCP1727415.1"/>
    </source>
</evidence>
<dbReference type="EMBL" id="JALJYF010000001">
    <property type="protein sequence ID" value="MCP1727415.1"/>
    <property type="molecule type" value="Genomic_DNA"/>
</dbReference>
<name>A0ABT1G7Y9_9GAMM</name>
<proteinExistence type="predicted"/>